<accession>A0ABQ7YUQ7</accession>
<name>A0ABQ7YUQ7_BRANA</name>
<evidence type="ECO:0000313" key="3">
    <source>
        <dbReference type="EMBL" id="KAH0871626.1"/>
    </source>
</evidence>
<keyword evidence="1" id="KW-0472">Membrane</keyword>
<keyword evidence="1" id="KW-0812">Transmembrane</keyword>
<evidence type="ECO:0000256" key="1">
    <source>
        <dbReference type="SAM" id="Phobius"/>
    </source>
</evidence>
<proteinExistence type="predicted"/>
<feature type="chain" id="PRO_5046969537" description="Transmembrane protein" evidence="2">
    <location>
        <begin position="28"/>
        <end position="115"/>
    </location>
</feature>
<keyword evidence="4" id="KW-1185">Reference proteome</keyword>
<evidence type="ECO:0008006" key="5">
    <source>
        <dbReference type="Google" id="ProtNLM"/>
    </source>
</evidence>
<organism evidence="3 4">
    <name type="scientific">Brassica napus</name>
    <name type="common">Rape</name>
    <dbReference type="NCBI Taxonomy" id="3708"/>
    <lineage>
        <taxon>Eukaryota</taxon>
        <taxon>Viridiplantae</taxon>
        <taxon>Streptophyta</taxon>
        <taxon>Embryophyta</taxon>
        <taxon>Tracheophyta</taxon>
        <taxon>Spermatophyta</taxon>
        <taxon>Magnoliopsida</taxon>
        <taxon>eudicotyledons</taxon>
        <taxon>Gunneridae</taxon>
        <taxon>Pentapetalae</taxon>
        <taxon>rosids</taxon>
        <taxon>malvids</taxon>
        <taxon>Brassicales</taxon>
        <taxon>Brassicaceae</taxon>
        <taxon>Brassiceae</taxon>
        <taxon>Brassica</taxon>
    </lineage>
</organism>
<dbReference type="Proteomes" id="UP000824890">
    <property type="component" value="Unassembled WGS sequence"/>
</dbReference>
<feature type="signal peptide" evidence="2">
    <location>
        <begin position="1"/>
        <end position="27"/>
    </location>
</feature>
<keyword evidence="2" id="KW-0732">Signal</keyword>
<dbReference type="EMBL" id="JAGKQM010000017">
    <property type="protein sequence ID" value="KAH0871626.1"/>
    <property type="molecule type" value="Genomic_DNA"/>
</dbReference>
<evidence type="ECO:0000313" key="4">
    <source>
        <dbReference type="Proteomes" id="UP000824890"/>
    </source>
</evidence>
<protein>
    <recommendedName>
        <fullName evidence="5">Transmembrane protein</fullName>
    </recommendedName>
</protein>
<reference evidence="3 4" key="1">
    <citation type="submission" date="2021-05" db="EMBL/GenBank/DDBJ databases">
        <title>Genome Assembly of Synthetic Allotetraploid Brassica napus Reveals Homoeologous Exchanges between Subgenomes.</title>
        <authorList>
            <person name="Davis J.T."/>
        </authorList>
    </citation>
    <scope>NUCLEOTIDE SEQUENCE [LARGE SCALE GENOMIC DNA]</scope>
    <source>
        <strain evidence="4">cv. Da-Ae</strain>
        <tissue evidence="3">Seedling</tissue>
    </source>
</reference>
<keyword evidence="1" id="KW-1133">Transmembrane helix</keyword>
<evidence type="ECO:0000256" key="2">
    <source>
        <dbReference type="SAM" id="SignalP"/>
    </source>
</evidence>
<gene>
    <name evidence="3" type="ORF">HID58_078648</name>
</gene>
<comment type="caution">
    <text evidence="3">The sequence shown here is derived from an EMBL/GenBank/DDBJ whole genome shotgun (WGS) entry which is preliminary data.</text>
</comment>
<sequence length="115" mass="12616">MGSFKSAFIVLLVLTVVISVTVQIGEAKRMLQEEKSLPVLDHQVSKLVVKFCPDGCHSLCFATTCGCIVLLIFIVAVVIAVTVQIVEAKRTLQEEKSLPLMDLQVSKLPTNGWFL</sequence>
<feature type="transmembrane region" description="Helical" evidence="1">
    <location>
        <begin position="61"/>
        <end position="86"/>
    </location>
</feature>